<sequence length="50" mass="5110">MSSTITFSLGFSTKPLTKFLNADMREEHGVRQAVVVAVAAAAAAAIGCGI</sequence>
<organism evidence="1">
    <name type="scientific">Aegilops tauschii</name>
    <name type="common">Tausch's goatgrass</name>
    <name type="synonym">Aegilops squarrosa</name>
    <dbReference type="NCBI Taxonomy" id="37682"/>
    <lineage>
        <taxon>Eukaryota</taxon>
        <taxon>Viridiplantae</taxon>
        <taxon>Streptophyta</taxon>
        <taxon>Embryophyta</taxon>
        <taxon>Tracheophyta</taxon>
        <taxon>Spermatophyta</taxon>
        <taxon>Magnoliopsida</taxon>
        <taxon>Liliopsida</taxon>
        <taxon>Poales</taxon>
        <taxon>Poaceae</taxon>
        <taxon>BOP clade</taxon>
        <taxon>Pooideae</taxon>
        <taxon>Triticodae</taxon>
        <taxon>Triticeae</taxon>
        <taxon>Triticinae</taxon>
        <taxon>Aegilops</taxon>
    </lineage>
</organism>
<protein>
    <submittedName>
        <fullName evidence="1">Uncharacterized protein</fullName>
    </submittedName>
</protein>
<name>M8BFG1_AEGTA</name>
<dbReference type="AlphaFoldDB" id="M8BFG1"/>
<accession>M8BFG1</accession>
<dbReference type="EnsemblPlants" id="EMT05473">
    <property type="protein sequence ID" value="EMT05473"/>
    <property type="gene ID" value="F775_42608"/>
</dbReference>
<evidence type="ECO:0000313" key="1">
    <source>
        <dbReference type="EnsemblPlants" id="EMT05473"/>
    </source>
</evidence>
<proteinExistence type="predicted"/>
<reference evidence="1" key="1">
    <citation type="submission" date="2015-06" db="UniProtKB">
        <authorList>
            <consortium name="EnsemblPlants"/>
        </authorList>
    </citation>
    <scope>IDENTIFICATION</scope>
</reference>